<protein>
    <recommendedName>
        <fullName evidence="2">Potassium channel domain-containing protein</fullName>
    </recommendedName>
</protein>
<organism evidence="3 4">
    <name type="scientific">Desulfosarcina widdelii</name>
    <dbReference type="NCBI Taxonomy" id="947919"/>
    <lineage>
        <taxon>Bacteria</taxon>
        <taxon>Pseudomonadati</taxon>
        <taxon>Thermodesulfobacteriota</taxon>
        <taxon>Desulfobacteria</taxon>
        <taxon>Desulfobacterales</taxon>
        <taxon>Desulfosarcinaceae</taxon>
        <taxon>Desulfosarcina</taxon>
    </lineage>
</organism>
<feature type="domain" description="Potassium channel" evidence="2">
    <location>
        <begin position="158"/>
        <end position="211"/>
    </location>
</feature>
<dbReference type="InterPro" id="IPR013099">
    <property type="entry name" value="K_chnl_dom"/>
</dbReference>
<dbReference type="Gene3D" id="1.10.287.70">
    <property type="match status" value="1"/>
</dbReference>
<evidence type="ECO:0000256" key="1">
    <source>
        <dbReference type="SAM" id="Phobius"/>
    </source>
</evidence>
<dbReference type="OrthoDB" id="5420159at2"/>
<dbReference type="Proteomes" id="UP000427769">
    <property type="component" value="Chromosome"/>
</dbReference>
<reference evidence="3 4" key="1">
    <citation type="submission" date="2019-11" db="EMBL/GenBank/DDBJ databases">
        <title>Comparative genomics of hydrocarbon-degrading Desulfosarcina strains.</title>
        <authorList>
            <person name="Watanabe M."/>
            <person name="Kojima H."/>
            <person name="Fukui M."/>
        </authorList>
    </citation>
    <scope>NUCLEOTIDE SEQUENCE [LARGE SCALE GENOMIC DNA]</scope>
    <source>
        <strain evidence="3 4">PP31</strain>
    </source>
</reference>
<feature type="transmembrane region" description="Helical" evidence="1">
    <location>
        <begin position="84"/>
        <end position="102"/>
    </location>
</feature>
<evidence type="ECO:0000259" key="2">
    <source>
        <dbReference type="Pfam" id="PF07885"/>
    </source>
</evidence>
<feature type="transmembrane region" description="Helical" evidence="1">
    <location>
        <begin position="193"/>
        <end position="216"/>
    </location>
</feature>
<accession>A0A5K7ZA82</accession>
<sequence length="221" mass="24212">MKLHQLARNNVILLLCLLALLLLFPLFRTNNPLARDLLRTAIFFSGVFSLDFSPRSLKVLLPLGTITAAAVWVEHFLHHQTTELIESTTTVLFLVAIVVLMIRHIARSREVTPTIILSSINGYLLLGFLGGALLAIADSVDRLAVKGIASGIIFPGQAVPDFFDYLYFSFVTLTTLGYGDVTPLSHLSRSTAILIAITGQLYMTILIAMLVGKFLARSEGN</sequence>
<keyword evidence="4" id="KW-1185">Reference proteome</keyword>
<keyword evidence="1" id="KW-1133">Transmembrane helix</keyword>
<dbReference type="AlphaFoldDB" id="A0A5K7ZA82"/>
<feature type="transmembrane region" description="Helical" evidence="1">
    <location>
        <begin position="114"/>
        <end position="137"/>
    </location>
</feature>
<evidence type="ECO:0000313" key="3">
    <source>
        <dbReference type="EMBL" id="BBO78942.1"/>
    </source>
</evidence>
<keyword evidence="1" id="KW-0472">Membrane</keyword>
<dbReference type="RefSeq" id="WP_155307523.1">
    <property type="nucleotide sequence ID" value="NZ_AP021875.1"/>
</dbReference>
<dbReference type="SUPFAM" id="SSF81324">
    <property type="entry name" value="Voltage-gated potassium channels"/>
    <property type="match status" value="1"/>
</dbReference>
<keyword evidence="1" id="KW-0812">Transmembrane</keyword>
<dbReference type="KEGG" id="dwd:DSCW_63590"/>
<name>A0A5K7ZA82_9BACT</name>
<evidence type="ECO:0000313" key="4">
    <source>
        <dbReference type="Proteomes" id="UP000427769"/>
    </source>
</evidence>
<gene>
    <name evidence="3" type="ORF">DSCW_63590</name>
</gene>
<proteinExistence type="predicted"/>
<dbReference type="EMBL" id="AP021875">
    <property type="protein sequence ID" value="BBO78942.1"/>
    <property type="molecule type" value="Genomic_DNA"/>
</dbReference>
<dbReference type="Pfam" id="PF07885">
    <property type="entry name" value="Ion_trans_2"/>
    <property type="match status" value="1"/>
</dbReference>